<dbReference type="InterPro" id="IPR036465">
    <property type="entry name" value="vWFA_dom_sf"/>
</dbReference>
<dbReference type="EMBL" id="ATFE01000008">
    <property type="protein sequence ID" value="EPF28907.1"/>
    <property type="molecule type" value="Genomic_DNA"/>
</dbReference>
<evidence type="ECO:0000259" key="1">
    <source>
        <dbReference type="Pfam" id="PF01882"/>
    </source>
</evidence>
<gene>
    <name evidence="2" type="ORF">HMPREF9195_01148</name>
</gene>
<dbReference type="CDD" id="cd00198">
    <property type="entry name" value="vWFA"/>
    <property type="match status" value="1"/>
</dbReference>
<dbReference type="PANTHER" id="PTHR33608">
    <property type="entry name" value="BLL2464 PROTEIN"/>
    <property type="match status" value="1"/>
</dbReference>
<feature type="domain" description="DUF58" evidence="1">
    <location>
        <begin position="65"/>
        <end position="274"/>
    </location>
</feature>
<sequence>MCENRTSAQAFTKQRSIPDTRQMKTGYLAERSKQLQLAALSIAQGMQAGSFRSHFRGRGIEFDSLREYEAGDDIRSIDWNLMARSGKTFVKLYREERDLRLFLIVDVSASMEAGCTVNAPQEKALEAAALITFAAEHLHSYTGLLAFDGKVARVFQLRRGREPSLHILSALERLAVSGSKSKGTALAPALEAAGKLLRQRALIIILSDFKVENFEKELGLLARRHDVAAIRITAPYDEALPAAGILRFTDPETGLERLLPTNSHQFRQDRIRRITEDTQQWENTCIRCGAYPLVLPYDGNTVKLLNQFFLTGKYGIQPFSRYRPQADTTL</sequence>
<accession>A0AA87TEW1</accession>
<evidence type="ECO:0000313" key="2">
    <source>
        <dbReference type="EMBL" id="EPF28907.1"/>
    </source>
</evidence>
<dbReference type="SUPFAM" id="SSF53300">
    <property type="entry name" value="vWA-like"/>
    <property type="match status" value="1"/>
</dbReference>
<dbReference type="Gene3D" id="3.40.50.410">
    <property type="entry name" value="von Willebrand factor, type A domain"/>
    <property type="match status" value="1"/>
</dbReference>
<organism evidence="2 3">
    <name type="scientific">Treponema medium ATCC 700293</name>
    <dbReference type="NCBI Taxonomy" id="1125700"/>
    <lineage>
        <taxon>Bacteria</taxon>
        <taxon>Pseudomonadati</taxon>
        <taxon>Spirochaetota</taxon>
        <taxon>Spirochaetia</taxon>
        <taxon>Spirochaetales</taxon>
        <taxon>Treponemataceae</taxon>
        <taxon>Treponema</taxon>
    </lineage>
</organism>
<dbReference type="PANTHER" id="PTHR33608:SF6">
    <property type="entry name" value="BLL2464 PROTEIN"/>
    <property type="match status" value="1"/>
</dbReference>
<proteinExistence type="predicted"/>
<reference evidence="2 3" key="1">
    <citation type="submission" date="2013-04" db="EMBL/GenBank/DDBJ databases">
        <title>The Genome Sequence of Treponema medium ATCC 700293.</title>
        <authorList>
            <consortium name="The Broad Institute Genomics Platform"/>
            <person name="Earl A."/>
            <person name="Ward D."/>
            <person name="Feldgarden M."/>
            <person name="Gevers D."/>
            <person name="Leonetti C."/>
            <person name="Blanton J.M."/>
            <person name="Dewhirst F.E."/>
            <person name="Izard J."/>
            <person name="Walker B."/>
            <person name="Young S."/>
            <person name="Zeng Q."/>
            <person name="Gargeya S."/>
            <person name="Fitzgerald M."/>
            <person name="Haas B."/>
            <person name="Abouelleil A."/>
            <person name="Allen A.W."/>
            <person name="Alvarado L."/>
            <person name="Arachchi H.M."/>
            <person name="Berlin A.M."/>
            <person name="Chapman S.B."/>
            <person name="Gainer-Dewar J."/>
            <person name="Goldberg J."/>
            <person name="Griggs A."/>
            <person name="Gujja S."/>
            <person name="Hansen M."/>
            <person name="Howarth C."/>
            <person name="Imamovic A."/>
            <person name="Ireland A."/>
            <person name="Larimer J."/>
            <person name="McCowan C."/>
            <person name="Murphy C."/>
            <person name="Pearson M."/>
            <person name="Poon T.W."/>
            <person name="Priest M."/>
            <person name="Roberts A."/>
            <person name="Saif S."/>
            <person name="Shea T."/>
            <person name="Sisk P."/>
            <person name="Sykes S."/>
            <person name="Wortman J."/>
            <person name="Nusbaum C."/>
            <person name="Birren B."/>
        </authorList>
    </citation>
    <scope>NUCLEOTIDE SEQUENCE [LARGE SCALE GENOMIC DNA]</scope>
    <source>
        <strain evidence="2 3">ATCC 700293</strain>
    </source>
</reference>
<name>A0AA87TEW1_TREMD</name>
<evidence type="ECO:0000313" key="3">
    <source>
        <dbReference type="Proteomes" id="UP000014634"/>
    </source>
</evidence>
<protein>
    <recommendedName>
        <fullName evidence="1">DUF58 domain-containing protein</fullName>
    </recommendedName>
</protein>
<comment type="caution">
    <text evidence="2">The sequence shown here is derived from an EMBL/GenBank/DDBJ whole genome shotgun (WGS) entry which is preliminary data.</text>
</comment>
<dbReference type="Pfam" id="PF01882">
    <property type="entry name" value="DUF58"/>
    <property type="match status" value="1"/>
</dbReference>
<dbReference type="AlphaFoldDB" id="A0AA87TEW1"/>
<dbReference type="Proteomes" id="UP000014634">
    <property type="component" value="Unassembled WGS sequence"/>
</dbReference>
<dbReference type="InterPro" id="IPR002881">
    <property type="entry name" value="DUF58"/>
</dbReference>